<reference evidence="1 2" key="1">
    <citation type="submission" date="2016-02" db="EMBL/GenBank/DDBJ databases">
        <title>Genome analysis of coral dinoflagellate symbionts highlights evolutionary adaptations to a symbiotic lifestyle.</title>
        <authorList>
            <person name="Aranda M."/>
            <person name="Li Y."/>
            <person name="Liew Y.J."/>
            <person name="Baumgarten S."/>
            <person name="Simakov O."/>
            <person name="Wilson M."/>
            <person name="Piel J."/>
            <person name="Ashoor H."/>
            <person name="Bougouffa S."/>
            <person name="Bajic V.B."/>
            <person name="Ryu T."/>
            <person name="Ravasi T."/>
            <person name="Bayer T."/>
            <person name="Micklem G."/>
            <person name="Kim H."/>
            <person name="Bhak J."/>
            <person name="Lajeunesse T.C."/>
            <person name="Voolstra C.R."/>
        </authorList>
    </citation>
    <scope>NUCLEOTIDE SEQUENCE [LARGE SCALE GENOMIC DNA]</scope>
    <source>
        <strain evidence="1 2">CCMP2467</strain>
    </source>
</reference>
<dbReference type="AlphaFoldDB" id="A0A1Q9BKE7"/>
<evidence type="ECO:0000313" key="1">
    <source>
        <dbReference type="EMBL" id="OLP70005.1"/>
    </source>
</evidence>
<sequence>MADDGIMFLPPRLLKLHASRCALGADKCAKCRWHKIGKKWQAKCLWPGAAGKEGKSRTWLAMATRKRKKGGAPPATRMGCVLCRSFMKSLDEAQAAEAENSPFAQFRVKLLSSKGVFSLWRCRRHAESRFHQQALLHLDSCVGGNHVSVAAPSETEFGKCLEDLKKGCSARKQKNSDKTSLMRWCLSESMLQNARKHLQAARAIIMVRDE</sequence>
<proteinExistence type="predicted"/>
<comment type="caution">
    <text evidence="1">The sequence shown here is derived from an EMBL/GenBank/DDBJ whole genome shotgun (WGS) entry which is preliminary data.</text>
</comment>
<organism evidence="1 2">
    <name type="scientific">Symbiodinium microadriaticum</name>
    <name type="common">Dinoflagellate</name>
    <name type="synonym">Zooxanthella microadriatica</name>
    <dbReference type="NCBI Taxonomy" id="2951"/>
    <lineage>
        <taxon>Eukaryota</taxon>
        <taxon>Sar</taxon>
        <taxon>Alveolata</taxon>
        <taxon>Dinophyceae</taxon>
        <taxon>Suessiales</taxon>
        <taxon>Symbiodiniaceae</taxon>
        <taxon>Symbiodinium</taxon>
    </lineage>
</organism>
<keyword evidence="2" id="KW-1185">Reference proteome</keyword>
<accession>A0A1Q9BKE7</accession>
<gene>
    <name evidence="1" type="ORF">AK812_SmicGene48442</name>
</gene>
<evidence type="ECO:0000313" key="2">
    <source>
        <dbReference type="Proteomes" id="UP000186817"/>
    </source>
</evidence>
<protein>
    <submittedName>
        <fullName evidence="1">Uncharacterized protein</fullName>
    </submittedName>
</protein>
<name>A0A1Q9BKE7_SYMMI</name>
<dbReference type="Proteomes" id="UP000186817">
    <property type="component" value="Unassembled WGS sequence"/>
</dbReference>
<dbReference type="EMBL" id="LSRX01007880">
    <property type="protein sequence ID" value="OLP70005.1"/>
    <property type="molecule type" value="Genomic_DNA"/>
</dbReference>
<feature type="non-terminal residue" evidence="1">
    <location>
        <position position="210"/>
    </location>
</feature>